<feature type="transmembrane region" description="Helical" evidence="7">
    <location>
        <begin position="186"/>
        <end position="206"/>
    </location>
</feature>
<keyword evidence="4 7" id="KW-1133">Transmembrane helix</keyword>
<gene>
    <name evidence="9" type="ORF">MAPG_07667</name>
</gene>
<dbReference type="SUPFAM" id="SSF103473">
    <property type="entry name" value="MFS general substrate transporter"/>
    <property type="match status" value="1"/>
</dbReference>
<feature type="transmembrane region" description="Helical" evidence="7">
    <location>
        <begin position="275"/>
        <end position="295"/>
    </location>
</feature>
<protein>
    <submittedName>
        <fullName evidence="9">Cycloheximide resistance protein</fullName>
    </submittedName>
</protein>
<evidence type="ECO:0000256" key="7">
    <source>
        <dbReference type="SAM" id="Phobius"/>
    </source>
</evidence>
<dbReference type="InterPro" id="IPR036259">
    <property type="entry name" value="MFS_trans_sf"/>
</dbReference>
<dbReference type="VEuPathDB" id="FungiDB:MAPG_07667"/>
<dbReference type="EMBL" id="ADBL01001855">
    <property type="status" value="NOT_ANNOTATED_CDS"/>
    <property type="molecule type" value="Genomic_DNA"/>
</dbReference>
<feature type="transmembrane region" description="Helical" evidence="7">
    <location>
        <begin position="118"/>
        <end position="139"/>
    </location>
</feature>
<dbReference type="EnsemblFungi" id="MAPG_07667T0">
    <property type="protein sequence ID" value="MAPG_07667T0"/>
    <property type="gene ID" value="MAPG_07667"/>
</dbReference>
<name>A0A0C4E5A1_MAGP6</name>
<proteinExistence type="inferred from homology"/>
<comment type="similarity">
    <text evidence="2">Belongs to the major facilitator superfamily.</text>
</comment>
<feature type="transmembrane region" description="Helical" evidence="7">
    <location>
        <begin position="428"/>
        <end position="449"/>
    </location>
</feature>
<dbReference type="OrthoDB" id="5296287at2759"/>
<evidence type="ECO:0000256" key="1">
    <source>
        <dbReference type="ARBA" id="ARBA00004141"/>
    </source>
</evidence>
<feature type="domain" description="Major facilitator superfamily (MFS) profile" evidence="8">
    <location>
        <begin position="120"/>
        <end position="549"/>
    </location>
</feature>
<reference evidence="10" key="5">
    <citation type="submission" date="2015-06" db="UniProtKB">
        <authorList>
            <consortium name="EnsemblFungi"/>
        </authorList>
    </citation>
    <scope>IDENTIFICATION</scope>
    <source>
        <strain evidence="10">ATCC 64411</strain>
    </source>
</reference>
<evidence type="ECO:0000259" key="8">
    <source>
        <dbReference type="PROSITE" id="PS50850"/>
    </source>
</evidence>
<dbReference type="CDD" id="cd17323">
    <property type="entry name" value="MFS_Tpo1_MDR_like"/>
    <property type="match status" value="1"/>
</dbReference>
<dbReference type="OMA" id="FMSLQMY"/>
<dbReference type="PANTHER" id="PTHR23502:SF68">
    <property type="entry name" value="MULTIDRUG TRANSPORTER, PUTATIVE (AFU_ORTHOLOGUE AFUA_3G01120)-RELATED"/>
    <property type="match status" value="1"/>
</dbReference>
<organism evidence="10 11">
    <name type="scientific">Magnaporthiopsis poae (strain ATCC 64411 / 73-15)</name>
    <name type="common">Kentucky bluegrass fungus</name>
    <name type="synonym">Magnaporthe poae</name>
    <dbReference type="NCBI Taxonomy" id="644358"/>
    <lineage>
        <taxon>Eukaryota</taxon>
        <taxon>Fungi</taxon>
        <taxon>Dikarya</taxon>
        <taxon>Ascomycota</taxon>
        <taxon>Pezizomycotina</taxon>
        <taxon>Sordariomycetes</taxon>
        <taxon>Sordariomycetidae</taxon>
        <taxon>Magnaporthales</taxon>
        <taxon>Magnaporthaceae</taxon>
        <taxon>Magnaporthiopsis</taxon>
    </lineage>
</organism>
<feature type="transmembrane region" description="Helical" evidence="7">
    <location>
        <begin position="522"/>
        <end position="543"/>
    </location>
</feature>
<evidence type="ECO:0000256" key="3">
    <source>
        <dbReference type="ARBA" id="ARBA00022692"/>
    </source>
</evidence>
<dbReference type="PANTHER" id="PTHR23502">
    <property type="entry name" value="MAJOR FACILITATOR SUPERFAMILY"/>
    <property type="match status" value="1"/>
</dbReference>
<dbReference type="STRING" id="644358.A0A0C4E5A1"/>
<keyword evidence="11" id="KW-1185">Reference proteome</keyword>
<feature type="transmembrane region" description="Helical" evidence="7">
    <location>
        <begin position="159"/>
        <end position="179"/>
    </location>
</feature>
<feature type="transmembrane region" description="Helical" evidence="7">
    <location>
        <begin position="212"/>
        <end position="234"/>
    </location>
</feature>
<dbReference type="FunFam" id="1.20.1250.20:FF:000011">
    <property type="entry name" value="MFS multidrug transporter, putative"/>
    <property type="match status" value="1"/>
</dbReference>
<keyword evidence="3 7" id="KW-0812">Transmembrane</keyword>
<dbReference type="GO" id="GO:0016020">
    <property type="term" value="C:membrane"/>
    <property type="evidence" value="ECO:0007669"/>
    <property type="project" value="UniProtKB-SubCell"/>
</dbReference>
<dbReference type="Pfam" id="PF07690">
    <property type="entry name" value="MFS_1"/>
    <property type="match status" value="1"/>
</dbReference>
<dbReference type="Gene3D" id="1.20.1250.20">
    <property type="entry name" value="MFS general substrate transporter like domains"/>
    <property type="match status" value="1"/>
</dbReference>
<dbReference type="EMBL" id="GL876971">
    <property type="protein sequence ID" value="KLU88682.1"/>
    <property type="molecule type" value="Genomic_DNA"/>
</dbReference>
<feature type="transmembrane region" description="Helical" evidence="7">
    <location>
        <begin position="389"/>
        <end position="407"/>
    </location>
</feature>
<reference evidence="9" key="1">
    <citation type="submission" date="2010-05" db="EMBL/GenBank/DDBJ databases">
        <title>The Genome Sequence of Magnaporthe poae strain ATCC 64411.</title>
        <authorList>
            <consortium name="The Broad Institute Genome Sequencing Platform"/>
            <consortium name="Broad Institute Genome Sequencing Center for Infectious Disease"/>
            <person name="Ma L.-J."/>
            <person name="Dead R."/>
            <person name="Young S."/>
            <person name="Zeng Q."/>
            <person name="Koehrsen M."/>
            <person name="Alvarado L."/>
            <person name="Berlin A."/>
            <person name="Chapman S.B."/>
            <person name="Chen Z."/>
            <person name="Freedman E."/>
            <person name="Gellesch M."/>
            <person name="Goldberg J."/>
            <person name="Griggs A."/>
            <person name="Gujja S."/>
            <person name="Heilman E.R."/>
            <person name="Heiman D."/>
            <person name="Hepburn T."/>
            <person name="Howarth C."/>
            <person name="Jen D."/>
            <person name="Larson L."/>
            <person name="Mehta T."/>
            <person name="Neiman D."/>
            <person name="Pearson M."/>
            <person name="Roberts A."/>
            <person name="Saif S."/>
            <person name="Shea T."/>
            <person name="Shenoy N."/>
            <person name="Sisk P."/>
            <person name="Stolte C."/>
            <person name="Sykes S."/>
            <person name="Walk T."/>
            <person name="White J."/>
            <person name="Yandava C."/>
            <person name="Haas B."/>
            <person name="Nusbaum C."/>
            <person name="Birren B."/>
        </authorList>
    </citation>
    <scope>NUCLEOTIDE SEQUENCE</scope>
    <source>
        <strain evidence="9">ATCC 64411</strain>
    </source>
</reference>
<comment type="subcellular location">
    <subcellularLocation>
        <location evidence="1">Membrane</location>
        <topology evidence="1">Multi-pass membrane protein</topology>
    </subcellularLocation>
</comment>
<evidence type="ECO:0000256" key="2">
    <source>
        <dbReference type="ARBA" id="ARBA00008335"/>
    </source>
</evidence>
<evidence type="ECO:0000313" key="11">
    <source>
        <dbReference type="Proteomes" id="UP000011715"/>
    </source>
</evidence>
<dbReference type="PROSITE" id="PS50850">
    <property type="entry name" value="MFS"/>
    <property type="match status" value="1"/>
</dbReference>
<reference evidence="9" key="3">
    <citation type="submission" date="2011-03" db="EMBL/GenBank/DDBJ databases">
        <title>Annotation of Magnaporthe poae ATCC 64411.</title>
        <authorList>
            <person name="Ma L.-J."/>
            <person name="Dead R."/>
            <person name="Young S.K."/>
            <person name="Zeng Q."/>
            <person name="Gargeya S."/>
            <person name="Fitzgerald M."/>
            <person name="Haas B."/>
            <person name="Abouelleil A."/>
            <person name="Alvarado L."/>
            <person name="Arachchi H.M."/>
            <person name="Berlin A."/>
            <person name="Brown A."/>
            <person name="Chapman S.B."/>
            <person name="Chen Z."/>
            <person name="Dunbar C."/>
            <person name="Freedman E."/>
            <person name="Gearin G."/>
            <person name="Gellesch M."/>
            <person name="Goldberg J."/>
            <person name="Griggs A."/>
            <person name="Gujja S."/>
            <person name="Heiman D."/>
            <person name="Howarth C."/>
            <person name="Larson L."/>
            <person name="Lui A."/>
            <person name="MacDonald P.J.P."/>
            <person name="Mehta T."/>
            <person name="Montmayeur A."/>
            <person name="Murphy C."/>
            <person name="Neiman D."/>
            <person name="Pearson M."/>
            <person name="Priest M."/>
            <person name="Roberts A."/>
            <person name="Saif S."/>
            <person name="Shea T."/>
            <person name="Shenoy N."/>
            <person name="Sisk P."/>
            <person name="Stolte C."/>
            <person name="Sykes S."/>
            <person name="Yandava C."/>
            <person name="Wortman J."/>
            <person name="Nusbaum C."/>
            <person name="Birren B."/>
        </authorList>
    </citation>
    <scope>NUCLEOTIDE SEQUENCE</scope>
    <source>
        <strain evidence="9">ATCC 64411</strain>
    </source>
</reference>
<feature type="transmembrane region" description="Helical" evidence="7">
    <location>
        <begin position="494"/>
        <end position="516"/>
    </location>
</feature>
<reference evidence="11" key="2">
    <citation type="submission" date="2010-05" db="EMBL/GenBank/DDBJ databases">
        <title>The genome sequence of Magnaporthe poae strain ATCC 64411.</title>
        <authorList>
            <person name="Ma L.-J."/>
            <person name="Dead R."/>
            <person name="Young S."/>
            <person name="Zeng Q."/>
            <person name="Koehrsen M."/>
            <person name="Alvarado L."/>
            <person name="Berlin A."/>
            <person name="Chapman S.B."/>
            <person name="Chen Z."/>
            <person name="Freedman E."/>
            <person name="Gellesch M."/>
            <person name="Goldberg J."/>
            <person name="Griggs A."/>
            <person name="Gujja S."/>
            <person name="Heilman E.R."/>
            <person name="Heiman D."/>
            <person name="Hepburn T."/>
            <person name="Howarth C."/>
            <person name="Jen D."/>
            <person name="Larson L."/>
            <person name="Mehta T."/>
            <person name="Neiman D."/>
            <person name="Pearson M."/>
            <person name="Roberts A."/>
            <person name="Saif S."/>
            <person name="Shea T."/>
            <person name="Shenoy N."/>
            <person name="Sisk P."/>
            <person name="Stolte C."/>
            <person name="Sykes S."/>
            <person name="Walk T."/>
            <person name="White J."/>
            <person name="Yandava C."/>
            <person name="Haas B."/>
            <person name="Nusbaum C."/>
            <person name="Birren B."/>
        </authorList>
    </citation>
    <scope>NUCLEOTIDE SEQUENCE [LARGE SCALE GENOMIC DNA]</scope>
    <source>
        <strain evidence="11">ATCC 64411 / 73-15</strain>
    </source>
</reference>
<reference evidence="10" key="4">
    <citation type="journal article" date="2015" name="G3 (Bethesda)">
        <title>Genome sequences of three phytopathogenic species of the Magnaporthaceae family of fungi.</title>
        <authorList>
            <person name="Okagaki L.H."/>
            <person name="Nunes C.C."/>
            <person name="Sailsbery J."/>
            <person name="Clay B."/>
            <person name="Brown D."/>
            <person name="John T."/>
            <person name="Oh Y."/>
            <person name="Young N."/>
            <person name="Fitzgerald M."/>
            <person name="Haas B.J."/>
            <person name="Zeng Q."/>
            <person name="Young S."/>
            <person name="Adiconis X."/>
            <person name="Fan L."/>
            <person name="Levin J.Z."/>
            <person name="Mitchell T.K."/>
            <person name="Okubara P.A."/>
            <person name="Farman M.L."/>
            <person name="Kohn L.M."/>
            <person name="Birren B."/>
            <person name="Ma L.-J."/>
            <person name="Dean R.A."/>
        </authorList>
    </citation>
    <scope>NUCLEOTIDE SEQUENCE</scope>
    <source>
        <strain evidence="10">ATCC 64411 / 73-15</strain>
    </source>
</reference>
<evidence type="ECO:0000313" key="9">
    <source>
        <dbReference type="EMBL" id="KLU88682.1"/>
    </source>
</evidence>
<evidence type="ECO:0000256" key="5">
    <source>
        <dbReference type="ARBA" id="ARBA00023136"/>
    </source>
</evidence>
<dbReference type="GO" id="GO:0022857">
    <property type="term" value="F:transmembrane transporter activity"/>
    <property type="evidence" value="ECO:0007669"/>
    <property type="project" value="InterPro"/>
</dbReference>
<dbReference type="eggNOG" id="KOG0255">
    <property type="taxonomic scope" value="Eukaryota"/>
</dbReference>
<keyword evidence="5 7" id="KW-0472">Membrane</keyword>
<evidence type="ECO:0000256" key="6">
    <source>
        <dbReference type="SAM" id="MobiDB-lite"/>
    </source>
</evidence>
<feature type="region of interest" description="Disordered" evidence="6">
    <location>
        <begin position="1"/>
        <end position="90"/>
    </location>
</feature>
<feature type="transmembrane region" description="Helical" evidence="7">
    <location>
        <begin position="461"/>
        <end position="482"/>
    </location>
</feature>
<dbReference type="InterPro" id="IPR011701">
    <property type="entry name" value="MFS"/>
</dbReference>
<dbReference type="InterPro" id="IPR020846">
    <property type="entry name" value="MFS_dom"/>
</dbReference>
<dbReference type="AlphaFoldDB" id="A0A0C4E5A1"/>
<evidence type="ECO:0000256" key="4">
    <source>
        <dbReference type="ARBA" id="ARBA00022989"/>
    </source>
</evidence>
<evidence type="ECO:0000313" key="10">
    <source>
        <dbReference type="EnsemblFungi" id="MAPG_07667T0"/>
    </source>
</evidence>
<dbReference type="Proteomes" id="UP000011715">
    <property type="component" value="Unassembled WGS sequence"/>
</dbReference>
<sequence length="558" mass="60744">MASVGSVHSKGEEEDAALERQRSITQAVDEGHDADIPSNLGYVLAEGASPSVKKPNRMTASAPERDVEKATGGGGSAAPDDAASPSEEEDEVDDALVVWWDGDDDPQNPYNWPTWRKLVNCGLVSCLTFLTPLASSIFAPGVPQLMLEFNSTNPELAGFVISIYILGFAFGPLLLAPLSEIYGRTILYHVCNVGFIVFVVACALAPSLEALIVFRFFSGIFGSCPVTNGGGTIADMVPQEKRATAMSFFTIGPLLGPIVGPVIGGFLAGAKGWRWSFWLLAILSGFMSICMILVLRESYAPVLLQRKTEKLRAETGNPNLRSKLDIGLSPRDYFSRSIVRPLKMLARSPICQIFATYIAITYGYLYLMFTSFTPVFQQYYGFTTSNVGLVFLGMGVGSMLGLLYYSLTSDSYIRKQAATDGQGMKPEYRLKLMPLAAIIFPAGFFLYGWTAQNRVHWIVPLIGHAIIGASNLTLFMCMQLYLVDTFSMYAASALAANTVVRSIAGAALPLVGIRMYNVLGLGWGNSLLGFIALTMVPVAFAMLRYGEYLRTRFEVKNL</sequence>
<feature type="transmembrane region" description="Helical" evidence="7">
    <location>
        <begin position="350"/>
        <end position="369"/>
    </location>
</feature>
<accession>A0A0C4E5A1</accession>
<feature type="transmembrane region" description="Helical" evidence="7">
    <location>
        <begin position="246"/>
        <end position="269"/>
    </location>
</feature>